<proteinExistence type="predicted"/>
<dbReference type="PROSITE" id="PS51257">
    <property type="entry name" value="PROKAR_LIPOPROTEIN"/>
    <property type="match status" value="1"/>
</dbReference>
<dbReference type="PANTHER" id="PTHR12815:SF47">
    <property type="entry name" value="TRANSLOCATION AND ASSEMBLY MODULE SUBUNIT TAMA"/>
    <property type="match status" value="1"/>
</dbReference>
<dbReference type="InterPro" id="IPR039910">
    <property type="entry name" value="D15-like"/>
</dbReference>
<protein>
    <submittedName>
        <fullName evidence="4">Uncharacterized protein</fullName>
    </submittedName>
</protein>
<accession>A0A3L9MGN0</accession>
<keyword evidence="3" id="KW-0998">Cell outer membrane</keyword>
<keyword evidence="2" id="KW-0732">Signal</keyword>
<name>A0A3L9MGN0_9FLAO</name>
<dbReference type="RefSeq" id="WP_121933801.1">
    <property type="nucleotide sequence ID" value="NZ_RDOJ01000003.1"/>
</dbReference>
<dbReference type="PANTHER" id="PTHR12815">
    <property type="entry name" value="SORTING AND ASSEMBLY MACHINERY SAMM50 PROTEIN FAMILY MEMBER"/>
    <property type="match status" value="1"/>
</dbReference>
<evidence type="ECO:0000313" key="5">
    <source>
        <dbReference type="Proteomes" id="UP000275348"/>
    </source>
</evidence>
<dbReference type="AlphaFoldDB" id="A0A3L9MGN0"/>
<keyword evidence="3" id="KW-0472">Membrane</keyword>
<dbReference type="EMBL" id="RDOJ01000003">
    <property type="protein sequence ID" value="RLZ11992.1"/>
    <property type="molecule type" value="Genomic_DNA"/>
</dbReference>
<keyword evidence="5" id="KW-1185">Reference proteome</keyword>
<dbReference type="OrthoDB" id="9814535at2"/>
<organism evidence="4 5">
    <name type="scientific">Faecalibacter macacae</name>
    <dbReference type="NCBI Taxonomy" id="1859289"/>
    <lineage>
        <taxon>Bacteria</taxon>
        <taxon>Pseudomonadati</taxon>
        <taxon>Bacteroidota</taxon>
        <taxon>Flavobacteriia</taxon>
        <taxon>Flavobacteriales</taxon>
        <taxon>Weeksellaceae</taxon>
        <taxon>Faecalibacter</taxon>
    </lineage>
</organism>
<gene>
    <name evidence="4" type="ORF">EAH69_03530</name>
</gene>
<comment type="caution">
    <text evidence="4">The sequence shown here is derived from an EMBL/GenBank/DDBJ whole genome shotgun (WGS) entry which is preliminary data.</text>
</comment>
<evidence type="ECO:0000313" key="4">
    <source>
        <dbReference type="EMBL" id="RLZ11992.1"/>
    </source>
</evidence>
<evidence type="ECO:0000256" key="2">
    <source>
        <dbReference type="ARBA" id="ARBA00022729"/>
    </source>
</evidence>
<sequence length="892" mass="104577">MRKKITANIALIYSLTLIFSGCSTTGKVPEGEYLFVKNNFEYDDTDPDIKKKKKIIDTELSEYVKQKPAAKFLGIIPLWQWVYNWSPKELDQTFEEYYRTDDNLRNQKLLDSLLIKNNLPQYVGHNLWKERFFYNKGEAPVLLDEELSEFSAENLNRLFQDKGYFDSKVKVDYDKNDKSKKAETNYNIELGEPSYIETFNNKISDKDIKELLTEDRDQFNGINLFGKRKIVRTNYMSESKVVTGKQYNLDNFEAERDRIVDLLKNRGYYDFNDSGEDLYFEADTLKSNKRLDVTLFIDKFVQDTLVKDSTKQFLKYNWGNINVYTDARSNNNINYDSINSEEYDGYTINYIGEKKYKPRYYTDAFVIRPGQTFRQRQEIQTKRNIFKRENLNLHKFDVIRRDSLLDVNVYFTPKKKYDLNLFFESYASQYMNFAISPGVTLTTRNLFGGGENLETTLKGNLGSVDKDFTDSDKFLNAYEIALETRLKLPYLLAPKFIENWIPRRFVSESYIRMNASTQRNVGLDRVSYGFGLDMDITSGEFQHKLSIFNTEFVNNSKKDRYYTIFQADNDRKNIVIDDYFEYNNTYQNDYNNGLITDDEMTEIIQEDMGYRNSLTGESAKNYVAFEDMLYRKASISQNVLINSFIYQFTYNQENAFRTVPNPWYGSARIELAGNLLNALDKAFGFNKGYDELGNETGMVFGIPYSQFIKFDLEVRKKWKLGLNSEVATRGAFGIIKPYGNTDFTPFVRSYSAGGSNDVRGWWPLTLGPADRPAMTDVDRESLAFESMKLLFNAEYRYRMTDMFEVAYFLDAGNIWSVTNDRAEYKFKFDEFYKQFGIGTGVGLRMHIGNFAIVRFDLGYKLYNPAYQEGDRWQFDNFNILKPRLHFGINYPF</sequence>
<keyword evidence="1" id="KW-0812">Transmembrane</keyword>
<evidence type="ECO:0000256" key="1">
    <source>
        <dbReference type="ARBA" id="ARBA00022692"/>
    </source>
</evidence>
<reference evidence="4 5" key="1">
    <citation type="submission" date="2018-10" db="EMBL/GenBank/DDBJ databases">
        <authorList>
            <person name="Chen X."/>
        </authorList>
    </citation>
    <scope>NUCLEOTIDE SEQUENCE [LARGE SCALE GENOMIC DNA]</scope>
    <source>
        <strain evidence="4 5">YIM 102668</strain>
    </source>
</reference>
<dbReference type="Proteomes" id="UP000275348">
    <property type="component" value="Unassembled WGS sequence"/>
</dbReference>
<dbReference type="Gene3D" id="2.40.160.50">
    <property type="entry name" value="membrane protein fhac: a member of the omp85/tpsb transporter family"/>
    <property type="match status" value="1"/>
</dbReference>
<evidence type="ECO:0000256" key="3">
    <source>
        <dbReference type="ARBA" id="ARBA00023237"/>
    </source>
</evidence>